<accession>A0A5A9ZH39</accession>
<reference evidence="1 2" key="1">
    <citation type="submission" date="2019-07" db="EMBL/GenBank/DDBJ databases">
        <title>Aquicoccus porphyridii gen. nov., sp. nov., isolated from a small marine red alga, Porphyridium marinum.</title>
        <authorList>
            <person name="Liu L."/>
        </authorList>
    </citation>
    <scope>NUCLEOTIDE SEQUENCE [LARGE SCALE GENOMIC DNA]</scope>
    <source>
        <strain evidence="1 2">L1 8-17</strain>
    </source>
</reference>
<dbReference type="RefSeq" id="WP_146611037.1">
    <property type="nucleotide sequence ID" value="NZ_VINQ01000005.1"/>
</dbReference>
<dbReference type="Proteomes" id="UP000325291">
    <property type="component" value="Unassembled WGS sequence"/>
</dbReference>
<organism evidence="1 2">
    <name type="scientific">Aquicoccus porphyridii</name>
    <dbReference type="NCBI Taxonomy" id="1852029"/>
    <lineage>
        <taxon>Bacteria</taxon>
        <taxon>Pseudomonadati</taxon>
        <taxon>Pseudomonadota</taxon>
        <taxon>Alphaproteobacteria</taxon>
        <taxon>Rhodobacterales</taxon>
        <taxon>Paracoccaceae</taxon>
        <taxon>Aquicoccus</taxon>
    </lineage>
</organism>
<evidence type="ECO:0000313" key="1">
    <source>
        <dbReference type="EMBL" id="KAA0916359.1"/>
    </source>
</evidence>
<gene>
    <name evidence="1" type="ORF">FLO80_09635</name>
</gene>
<name>A0A5A9ZH39_9RHOB</name>
<comment type="caution">
    <text evidence="1">The sequence shown here is derived from an EMBL/GenBank/DDBJ whole genome shotgun (WGS) entry which is preliminary data.</text>
</comment>
<proteinExistence type="predicted"/>
<dbReference type="EMBL" id="VINQ01000005">
    <property type="protein sequence ID" value="KAA0916359.1"/>
    <property type="molecule type" value="Genomic_DNA"/>
</dbReference>
<protein>
    <recommendedName>
        <fullName evidence="3">Nuclear transport factor 2 family protein</fullName>
    </recommendedName>
</protein>
<evidence type="ECO:0000313" key="2">
    <source>
        <dbReference type="Proteomes" id="UP000325291"/>
    </source>
</evidence>
<keyword evidence="2" id="KW-1185">Reference proteome</keyword>
<dbReference type="AlphaFoldDB" id="A0A5A9ZH39"/>
<evidence type="ECO:0008006" key="3">
    <source>
        <dbReference type="Google" id="ProtNLM"/>
    </source>
</evidence>
<sequence>MTTGLLVAGGLAVLAVVVTFAHPKATGDQGFAALEFGELSAEEFSNTSYEILPEMLAVIYRAFSETEEEQIYDSLAQVSADEALETLYLERMGAMVGGGLDEGNQELHAMELEGLASHRTGTTFKMNATWRVVGTVGHATHLHVRGNTYAADLTVEPVGGKWRMTSFDLTDVDRSDAGTMVVAE</sequence>